<dbReference type="InterPro" id="IPR018247">
    <property type="entry name" value="EF_Hand_1_Ca_BS"/>
</dbReference>
<dbReference type="EC" id="3.5.1.28" evidence="4"/>
<dbReference type="SUPFAM" id="SSF55846">
    <property type="entry name" value="N-acetylmuramoyl-L-alanine amidase-like"/>
    <property type="match status" value="1"/>
</dbReference>
<name>T2KP92_FORAG</name>
<dbReference type="InterPro" id="IPR015510">
    <property type="entry name" value="PGRP"/>
</dbReference>
<dbReference type="Gene3D" id="3.40.80.10">
    <property type="entry name" value="Peptidoglycan recognition protein-like"/>
    <property type="match status" value="1"/>
</dbReference>
<dbReference type="EMBL" id="HG315671">
    <property type="protein sequence ID" value="CDF80575.1"/>
    <property type="molecule type" value="Genomic_DNA"/>
</dbReference>
<dbReference type="SMART" id="SM00701">
    <property type="entry name" value="PGRP"/>
    <property type="match status" value="1"/>
</dbReference>
<dbReference type="SMART" id="SM00644">
    <property type="entry name" value="Ami_2"/>
    <property type="match status" value="1"/>
</dbReference>
<dbReference type="InterPro" id="IPR036505">
    <property type="entry name" value="Amidase/PGRP_sf"/>
</dbReference>
<dbReference type="HOGENOM" id="CLU_079366_1_0_10"/>
<dbReference type="PROSITE" id="PS00018">
    <property type="entry name" value="EF_HAND_1"/>
    <property type="match status" value="1"/>
</dbReference>
<keyword evidence="4" id="KW-0378">Hydrolase</keyword>
<dbReference type="InterPro" id="IPR002502">
    <property type="entry name" value="Amidase_domain"/>
</dbReference>
<evidence type="ECO:0000313" key="5">
    <source>
        <dbReference type="Proteomes" id="UP000016160"/>
    </source>
</evidence>
<accession>T2KP92</accession>
<evidence type="ECO:0000256" key="1">
    <source>
        <dbReference type="ARBA" id="ARBA00007553"/>
    </source>
</evidence>
<dbReference type="STRING" id="1347342.BN863_28630"/>
<dbReference type="PANTHER" id="PTHR11022:SF41">
    <property type="entry name" value="PEPTIDOGLYCAN-RECOGNITION PROTEIN LC-RELATED"/>
    <property type="match status" value="1"/>
</dbReference>
<keyword evidence="5" id="KW-1185">Reference proteome</keyword>
<gene>
    <name evidence="4" type="ORF">BN863_28630</name>
</gene>
<dbReference type="eggNOG" id="COG3023">
    <property type="taxonomic scope" value="Bacteria"/>
</dbReference>
<dbReference type="FunFam" id="3.40.80.10:FF:000008">
    <property type="entry name" value="N-acetylmuramoyl-L-alanine amidase"/>
    <property type="match status" value="1"/>
</dbReference>
<dbReference type="PANTHER" id="PTHR11022">
    <property type="entry name" value="PEPTIDOGLYCAN RECOGNITION PROTEIN"/>
    <property type="match status" value="1"/>
</dbReference>
<dbReference type="AlphaFoldDB" id="T2KP92"/>
<proteinExistence type="inferred from homology"/>
<evidence type="ECO:0000259" key="2">
    <source>
        <dbReference type="SMART" id="SM00644"/>
    </source>
</evidence>
<dbReference type="RefSeq" id="WP_038531827.1">
    <property type="nucleotide sequence ID" value="NZ_HG315671.1"/>
</dbReference>
<feature type="domain" description="Peptidoglycan recognition protein family" evidence="3">
    <location>
        <begin position="1"/>
        <end position="119"/>
    </location>
</feature>
<dbReference type="CDD" id="cd06583">
    <property type="entry name" value="PGRP"/>
    <property type="match status" value="1"/>
</dbReference>
<dbReference type="PATRIC" id="fig|1347342.6.peg.2882"/>
<dbReference type="InterPro" id="IPR006619">
    <property type="entry name" value="PGRP_domain_met/bac"/>
</dbReference>
<dbReference type="Pfam" id="PF01510">
    <property type="entry name" value="Amidase_2"/>
    <property type="match status" value="1"/>
</dbReference>
<evidence type="ECO:0000259" key="3">
    <source>
        <dbReference type="SMART" id="SM00701"/>
    </source>
</evidence>
<feature type="domain" description="N-acetylmuramoyl-L-alanine amidase" evidence="2">
    <location>
        <begin position="2"/>
        <end position="127"/>
    </location>
</feature>
<dbReference type="Proteomes" id="UP000016160">
    <property type="component" value="Chromosome"/>
</dbReference>
<evidence type="ECO:0000313" key="4">
    <source>
        <dbReference type="EMBL" id="CDF80575.1"/>
    </source>
</evidence>
<comment type="similarity">
    <text evidence="1">Belongs to the N-acetylmuramoyl-L-alanine amidase 2 family.</text>
</comment>
<protein>
    <submittedName>
        <fullName evidence="4">N-acetylmuramoyl-L-alanine amidase</fullName>
        <ecNumber evidence="4">3.5.1.28</ecNumber>
    </submittedName>
</protein>
<sequence length="149" mass="16941">MRDIKYIVVHCSATQAGKAFTAKDIDRWHKERGWKGIGYHYVVNIDGSEETGRPEEQIGAHVKDYNKSSIGVCYIGGLNRMNKPEDTRTPQQKTALLALLKRLRRKYPKAKIVGHRDLSKDLNGNGTIESFEWSKACPSYNASLEYKNL</sequence>
<dbReference type="OrthoDB" id="1037861at2"/>
<dbReference type="GO" id="GO:0009253">
    <property type="term" value="P:peptidoglycan catabolic process"/>
    <property type="evidence" value="ECO:0007669"/>
    <property type="project" value="InterPro"/>
</dbReference>
<dbReference type="GO" id="GO:0008745">
    <property type="term" value="F:N-acetylmuramoyl-L-alanine amidase activity"/>
    <property type="evidence" value="ECO:0007669"/>
    <property type="project" value="UniProtKB-EC"/>
</dbReference>
<organism evidence="4 5">
    <name type="scientific">Formosa agariphila (strain DSM 15362 / KCTC 12365 / LMG 23005 / KMM 3901 / M-2Alg 35-1)</name>
    <dbReference type="NCBI Taxonomy" id="1347342"/>
    <lineage>
        <taxon>Bacteria</taxon>
        <taxon>Pseudomonadati</taxon>
        <taxon>Bacteroidota</taxon>
        <taxon>Flavobacteriia</taxon>
        <taxon>Flavobacteriales</taxon>
        <taxon>Flavobacteriaceae</taxon>
        <taxon>Formosa</taxon>
    </lineage>
</organism>
<dbReference type="GO" id="GO:0008270">
    <property type="term" value="F:zinc ion binding"/>
    <property type="evidence" value="ECO:0007669"/>
    <property type="project" value="InterPro"/>
</dbReference>
<reference evidence="4 5" key="1">
    <citation type="journal article" date="2013" name="Appl. Environ. Microbiol.">
        <title>The genome of the alga-associated marine flavobacterium Formosa agariphila KMM 3901T reveals a broad potential for degradation of algal polysaccharides.</title>
        <authorList>
            <person name="Mann A.J."/>
            <person name="Hahnke R.L."/>
            <person name="Huang S."/>
            <person name="Werner J."/>
            <person name="Xing P."/>
            <person name="Barbeyron T."/>
            <person name="Huettel B."/>
            <person name="Stueber K."/>
            <person name="Reinhardt R."/>
            <person name="Harder J."/>
            <person name="Gloeckner F.O."/>
            <person name="Amann R.I."/>
            <person name="Teeling H."/>
        </authorList>
    </citation>
    <scope>NUCLEOTIDE SEQUENCE [LARGE SCALE GENOMIC DNA]</scope>
    <source>
        <strain evidence="5">DSM 15362 / KCTC 12365 / LMG 23005 / KMM 3901</strain>
    </source>
</reference>